<dbReference type="AlphaFoldDB" id="A0AAD6WLW7"/>
<keyword evidence="1" id="KW-0472">Membrane</keyword>
<dbReference type="Proteomes" id="UP001164929">
    <property type="component" value="Chromosome 1"/>
</dbReference>
<dbReference type="EMBL" id="JAQIZT010000001">
    <property type="protein sequence ID" value="KAJ7014554.1"/>
    <property type="molecule type" value="Genomic_DNA"/>
</dbReference>
<evidence type="ECO:0000313" key="5">
    <source>
        <dbReference type="Proteomes" id="UP001164929"/>
    </source>
</evidence>
<evidence type="ECO:0000256" key="1">
    <source>
        <dbReference type="SAM" id="Phobius"/>
    </source>
</evidence>
<dbReference type="EMBL" id="JAQIZT010000001">
    <property type="protein sequence ID" value="KAJ7014556.1"/>
    <property type="molecule type" value="Genomic_DNA"/>
</dbReference>
<sequence length="45" mass="5296">MRGGLLEGKKNTRKEMLKMITTNLLYFAWGKVFLCKLLFVGFIER</sequence>
<feature type="transmembrane region" description="Helical" evidence="1">
    <location>
        <begin position="20"/>
        <end position="43"/>
    </location>
</feature>
<organism evidence="2 5">
    <name type="scientific">Populus alba x Populus x berolinensis</name>
    <dbReference type="NCBI Taxonomy" id="444605"/>
    <lineage>
        <taxon>Eukaryota</taxon>
        <taxon>Viridiplantae</taxon>
        <taxon>Streptophyta</taxon>
        <taxon>Embryophyta</taxon>
        <taxon>Tracheophyta</taxon>
        <taxon>Spermatophyta</taxon>
        <taxon>Magnoliopsida</taxon>
        <taxon>eudicotyledons</taxon>
        <taxon>Gunneridae</taxon>
        <taxon>Pentapetalae</taxon>
        <taxon>rosids</taxon>
        <taxon>fabids</taxon>
        <taxon>Malpighiales</taxon>
        <taxon>Salicaceae</taxon>
        <taxon>Saliceae</taxon>
        <taxon>Populus</taxon>
    </lineage>
</organism>
<protein>
    <submittedName>
        <fullName evidence="2">Uncharacterized protein</fullName>
    </submittedName>
</protein>
<accession>A0AAD6WLW7</accession>
<keyword evidence="1" id="KW-1133">Transmembrane helix</keyword>
<keyword evidence="5" id="KW-1185">Reference proteome</keyword>
<comment type="caution">
    <text evidence="2">The sequence shown here is derived from an EMBL/GenBank/DDBJ whole genome shotgun (WGS) entry which is preliminary data.</text>
</comment>
<proteinExistence type="predicted"/>
<evidence type="ECO:0000313" key="3">
    <source>
        <dbReference type="EMBL" id="KAJ7014554.1"/>
    </source>
</evidence>
<gene>
    <name evidence="2" type="ORF">NC653_003995</name>
    <name evidence="3" type="ORF">NC653_003999</name>
    <name evidence="4" type="ORF">NC653_004002</name>
</gene>
<name>A0AAD6WLW7_9ROSI</name>
<reference evidence="2 5" key="1">
    <citation type="journal article" date="2023" name="Mol. Ecol. Resour.">
        <title>Chromosome-level genome assembly of a triploid poplar Populus alba 'Berolinensis'.</title>
        <authorList>
            <person name="Chen S."/>
            <person name="Yu Y."/>
            <person name="Wang X."/>
            <person name="Wang S."/>
            <person name="Zhang T."/>
            <person name="Zhou Y."/>
            <person name="He R."/>
            <person name="Meng N."/>
            <person name="Wang Y."/>
            <person name="Liu W."/>
            <person name="Liu Z."/>
            <person name="Liu J."/>
            <person name="Guo Q."/>
            <person name="Huang H."/>
            <person name="Sederoff R.R."/>
            <person name="Wang G."/>
            <person name="Qu G."/>
            <person name="Chen S."/>
        </authorList>
    </citation>
    <scope>NUCLEOTIDE SEQUENCE [LARGE SCALE GENOMIC DNA]</scope>
    <source>
        <strain evidence="2">SC-2020</strain>
    </source>
</reference>
<keyword evidence="1" id="KW-0812">Transmembrane</keyword>
<evidence type="ECO:0000313" key="2">
    <source>
        <dbReference type="EMBL" id="KAJ7014544.1"/>
    </source>
</evidence>
<evidence type="ECO:0000313" key="4">
    <source>
        <dbReference type="EMBL" id="KAJ7014556.1"/>
    </source>
</evidence>
<dbReference type="EMBL" id="JAQIZT010000001">
    <property type="protein sequence ID" value="KAJ7014544.1"/>
    <property type="molecule type" value="Genomic_DNA"/>
</dbReference>